<evidence type="ECO:0000256" key="7">
    <source>
        <dbReference type="SAM" id="Phobius"/>
    </source>
</evidence>
<organism evidence="8">
    <name type="scientific">Cyanothece sp. (strain PCC 7425 / ATCC 29141)</name>
    <dbReference type="NCBI Taxonomy" id="395961"/>
    <lineage>
        <taxon>Bacteria</taxon>
        <taxon>Bacillati</taxon>
        <taxon>Cyanobacteriota</taxon>
        <taxon>Cyanophyceae</taxon>
        <taxon>Gomontiellales</taxon>
        <taxon>Cyanothecaceae</taxon>
        <taxon>Cyanothece</taxon>
    </lineage>
</organism>
<evidence type="ECO:0000313" key="8">
    <source>
        <dbReference type="EMBL" id="ACL43523.1"/>
    </source>
</evidence>
<dbReference type="PANTHER" id="PTHR34184">
    <property type="entry name" value="UPF0718 PROTEIN YCGR"/>
    <property type="match status" value="1"/>
</dbReference>
<keyword evidence="3" id="KW-1003">Cell membrane</keyword>
<evidence type="ECO:0000256" key="1">
    <source>
        <dbReference type="ARBA" id="ARBA00004651"/>
    </source>
</evidence>
<accession>B8HLN5</accession>
<comment type="subcellular location">
    <subcellularLocation>
        <location evidence="1">Cell membrane</location>
        <topology evidence="1">Multi-pass membrane protein</topology>
    </subcellularLocation>
</comment>
<feature type="transmembrane region" description="Helical" evidence="7">
    <location>
        <begin position="271"/>
        <end position="292"/>
    </location>
</feature>
<keyword evidence="4 7" id="KW-0812">Transmembrane</keyword>
<feature type="transmembrane region" description="Helical" evidence="7">
    <location>
        <begin position="20"/>
        <end position="42"/>
    </location>
</feature>
<dbReference type="Pfam" id="PF03773">
    <property type="entry name" value="ArsP_1"/>
    <property type="match status" value="1"/>
</dbReference>
<feature type="transmembrane region" description="Helical" evidence="7">
    <location>
        <begin position="54"/>
        <end position="71"/>
    </location>
</feature>
<feature type="transmembrane region" description="Helical" evidence="7">
    <location>
        <begin position="312"/>
        <end position="333"/>
    </location>
</feature>
<keyword evidence="5 7" id="KW-1133">Transmembrane helix</keyword>
<feature type="transmembrane region" description="Helical" evidence="7">
    <location>
        <begin position="249"/>
        <end position="265"/>
    </location>
</feature>
<dbReference type="EMBL" id="CP001344">
    <property type="protein sequence ID" value="ACL43523.1"/>
    <property type="molecule type" value="Genomic_DNA"/>
</dbReference>
<dbReference type="eggNOG" id="COG0701">
    <property type="taxonomic scope" value="Bacteria"/>
</dbReference>
<dbReference type="AlphaFoldDB" id="B8HLN5"/>
<name>B8HLN5_CYAP4</name>
<protein>
    <submittedName>
        <fullName evidence="8">Permease</fullName>
    </submittedName>
</protein>
<feature type="transmembrane region" description="Helical" evidence="7">
    <location>
        <begin position="219"/>
        <end position="237"/>
    </location>
</feature>
<evidence type="ECO:0000256" key="3">
    <source>
        <dbReference type="ARBA" id="ARBA00022475"/>
    </source>
</evidence>
<comment type="similarity">
    <text evidence="2">Belongs to the UPF0718 family.</text>
</comment>
<feature type="transmembrane region" description="Helical" evidence="7">
    <location>
        <begin position="83"/>
        <end position="110"/>
    </location>
</feature>
<dbReference type="PANTHER" id="PTHR34184:SF4">
    <property type="entry name" value="UPF0718 PROTEIN YCGR"/>
    <property type="match status" value="1"/>
</dbReference>
<feature type="transmembrane region" description="Helical" evidence="7">
    <location>
        <begin position="122"/>
        <end position="140"/>
    </location>
</feature>
<evidence type="ECO:0000256" key="6">
    <source>
        <dbReference type="ARBA" id="ARBA00023136"/>
    </source>
</evidence>
<keyword evidence="6 7" id="KW-0472">Membrane</keyword>
<dbReference type="KEGG" id="cyn:Cyan7425_1140"/>
<dbReference type="GO" id="GO:0005886">
    <property type="term" value="C:plasma membrane"/>
    <property type="evidence" value="ECO:0007669"/>
    <property type="project" value="UniProtKB-SubCell"/>
</dbReference>
<sequence length="336" mass="36590">MESTYLLNQLNSGFTLFLSLMVEAIPFLLLGVLVSGLLLLFVDERKLIALLPRHPLLGALAGSVLGFLFPVCECGNVPVARRLLMQGISAPVAIGFLLAAPTINPIVIWVTWTAFRDQPEIVVLRVLFSLVIATLVGWVFSTQKNLKPFLQPAVANLLPSTSPAEELTLLQSGTYLLGQPGQPRRLEAAVFQAPSPAPKPWRDRLNLLLDNTIQELRELGGILVLGSLIAAFIQVVIPREVVLSLGQGPVISILVMMILGGIISICSTVDSFFALAFASTFTSGSLLAFLVFGPMFDLKSMGLILTIFRPRAMFYIFALVAQMVFLLTLLINLRFS</sequence>
<evidence type="ECO:0000256" key="2">
    <source>
        <dbReference type="ARBA" id="ARBA00006386"/>
    </source>
</evidence>
<evidence type="ECO:0000256" key="4">
    <source>
        <dbReference type="ARBA" id="ARBA00022692"/>
    </source>
</evidence>
<dbReference type="InterPro" id="IPR052923">
    <property type="entry name" value="UPF0718"/>
</dbReference>
<dbReference type="STRING" id="395961.Cyan7425_1140"/>
<reference evidence="8" key="1">
    <citation type="submission" date="2009-01" db="EMBL/GenBank/DDBJ databases">
        <title>Complete sequence of chromosome Cyanothece sp. PCC 7425.</title>
        <authorList>
            <consortium name="US DOE Joint Genome Institute"/>
            <person name="Lucas S."/>
            <person name="Copeland A."/>
            <person name="Lapidus A."/>
            <person name="Glavina del Rio T."/>
            <person name="Dalin E."/>
            <person name="Tice H."/>
            <person name="Bruce D."/>
            <person name="Goodwin L."/>
            <person name="Pitluck S."/>
            <person name="Sims D."/>
            <person name="Meineke L."/>
            <person name="Brettin T."/>
            <person name="Detter J.C."/>
            <person name="Han C."/>
            <person name="Larimer F."/>
            <person name="Land M."/>
            <person name="Hauser L."/>
            <person name="Kyrpides N."/>
            <person name="Ovchinnikova G."/>
            <person name="Liberton M."/>
            <person name="Stoeckel J."/>
            <person name="Banerjee A."/>
            <person name="Singh A."/>
            <person name="Page L."/>
            <person name="Sato H."/>
            <person name="Zhao L."/>
            <person name="Sherman L."/>
            <person name="Pakrasi H."/>
            <person name="Richardson P."/>
        </authorList>
    </citation>
    <scope>NUCLEOTIDE SEQUENCE</scope>
    <source>
        <strain evidence="8">PCC 7425</strain>
    </source>
</reference>
<evidence type="ECO:0000256" key="5">
    <source>
        <dbReference type="ARBA" id="ARBA00022989"/>
    </source>
</evidence>
<gene>
    <name evidence="8" type="ordered locus">Cyan7425_1140</name>
</gene>
<dbReference type="InterPro" id="IPR005524">
    <property type="entry name" value="DUF318"/>
</dbReference>
<proteinExistence type="inferred from homology"/>
<dbReference type="HOGENOM" id="CLU_039914_2_0_3"/>